<dbReference type="EMBL" id="JAULUE010002053">
    <property type="protein sequence ID" value="KAK5897616.1"/>
    <property type="molecule type" value="Genomic_DNA"/>
</dbReference>
<organism evidence="2 3">
    <name type="scientific">Champsocephalus esox</name>
    <name type="common">pike icefish</name>
    <dbReference type="NCBI Taxonomy" id="159716"/>
    <lineage>
        <taxon>Eukaryota</taxon>
        <taxon>Metazoa</taxon>
        <taxon>Chordata</taxon>
        <taxon>Craniata</taxon>
        <taxon>Vertebrata</taxon>
        <taxon>Euteleostomi</taxon>
        <taxon>Actinopterygii</taxon>
        <taxon>Neopterygii</taxon>
        <taxon>Teleostei</taxon>
        <taxon>Neoteleostei</taxon>
        <taxon>Acanthomorphata</taxon>
        <taxon>Eupercaria</taxon>
        <taxon>Perciformes</taxon>
        <taxon>Notothenioidei</taxon>
        <taxon>Channichthyidae</taxon>
        <taxon>Champsocephalus</taxon>
    </lineage>
</organism>
<dbReference type="AlphaFoldDB" id="A0AAN8C516"/>
<keyword evidence="3" id="KW-1185">Reference proteome</keyword>
<feature type="signal peptide" evidence="1">
    <location>
        <begin position="1"/>
        <end position="18"/>
    </location>
</feature>
<evidence type="ECO:0008006" key="4">
    <source>
        <dbReference type="Google" id="ProtNLM"/>
    </source>
</evidence>
<name>A0AAN8C516_9TELE</name>
<accession>A0AAN8C516</accession>
<evidence type="ECO:0000313" key="3">
    <source>
        <dbReference type="Proteomes" id="UP001335648"/>
    </source>
</evidence>
<dbReference type="Proteomes" id="UP001335648">
    <property type="component" value="Unassembled WGS sequence"/>
</dbReference>
<evidence type="ECO:0000313" key="2">
    <source>
        <dbReference type="EMBL" id="KAK5897616.1"/>
    </source>
</evidence>
<protein>
    <recommendedName>
        <fullName evidence="4">Secreted protein</fullName>
    </recommendedName>
</protein>
<reference evidence="2 3" key="1">
    <citation type="journal article" date="2023" name="Mol. Biol. Evol.">
        <title>Genomics of Secondarily Temperate Adaptation in the Only Non-Antarctic Icefish.</title>
        <authorList>
            <person name="Rivera-Colon A.G."/>
            <person name="Rayamajhi N."/>
            <person name="Minhas B.F."/>
            <person name="Madrigal G."/>
            <person name="Bilyk K.T."/>
            <person name="Yoon V."/>
            <person name="Hune M."/>
            <person name="Gregory S."/>
            <person name="Cheng C.H.C."/>
            <person name="Catchen J.M."/>
        </authorList>
    </citation>
    <scope>NUCLEOTIDE SEQUENCE [LARGE SCALE GENOMIC DNA]</scope>
    <source>
        <strain evidence="2">JC2023a</strain>
    </source>
</reference>
<evidence type="ECO:0000256" key="1">
    <source>
        <dbReference type="SAM" id="SignalP"/>
    </source>
</evidence>
<proteinExistence type="predicted"/>
<sequence length="68" mass="7682">MALAVAQIWLFRAVMLNCLQHIMQVLLAPATKSEFDAMLGTVIHNINETYIHRTHLECFTGSPILCIQ</sequence>
<keyword evidence="1" id="KW-0732">Signal</keyword>
<gene>
    <name evidence="2" type="ORF">CesoFtcFv8_010663</name>
</gene>
<comment type="caution">
    <text evidence="2">The sequence shown here is derived from an EMBL/GenBank/DDBJ whole genome shotgun (WGS) entry which is preliminary data.</text>
</comment>
<feature type="chain" id="PRO_5042915384" description="Secreted protein" evidence="1">
    <location>
        <begin position="19"/>
        <end position="68"/>
    </location>
</feature>